<accession>A0ABX2ELN8</accession>
<evidence type="ECO:0000313" key="3">
    <source>
        <dbReference type="Proteomes" id="UP000737171"/>
    </source>
</evidence>
<comment type="caution">
    <text evidence="2">The sequence shown here is derived from an EMBL/GenBank/DDBJ whole genome shotgun (WGS) entry which is preliminary data.</text>
</comment>
<evidence type="ECO:0000256" key="1">
    <source>
        <dbReference type="SAM" id="SignalP"/>
    </source>
</evidence>
<keyword evidence="3" id="KW-1185">Reference proteome</keyword>
<proteinExistence type="predicted"/>
<feature type="chain" id="PRO_5046089972" description="DUF2282 domain-containing protein" evidence="1">
    <location>
        <begin position="29"/>
        <end position="85"/>
    </location>
</feature>
<gene>
    <name evidence="2" type="ORF">HLB44_21210</name>
</gene>
<name>A0ABX2ELN8_9BURK</name>
<evidence type="ECO:0008006" key="4">
    <source>
        <dbReference type="Google" id="ProtNLM"/>
    </source>
</evidence>
<keyword evidence="1" id="KW-0732">Signal</keyword>
<dbReference type="Proteomes" id="UP000737171">
    <property type="component" value="Unassembled WGS sequence"/>
</dbReference>
<dbReference type="RefSeq" id="WP_173126572.1">
    <property type="nucleotide sequence ID" value="NZ_JABRWJ010000006.1"/>
</dbReference>
<protein>
    <recommendedName>
        <fullName evidence="4">DUF2282 domain-containing protein</fullName>
    </recommendedName>
</protein>
<dbReference type="EMBL" id="JABRWJ010000006">
    <property type="protein sequence ID" value="NRF69526.1"/>
    <property type="molecule type" value="Genomic_DNA"/>
</dbReference>
<sequence length="85" mass="8510">MKNLKSGVAIATAAAALFSMGLAQTASAQTADKGVKCTGTNSCKGSSECKTASSSCKGKNSCKGQGWVTVKSDKDCTDKGGKVVK</sequence>
<feature type="signal peptide" evidence="1">
    <location>
        <begin position="1"/>
        <end position="28"/>
    </location>
</feature>
<evidence type="ECO:0000313" key="2">
    <source>
        <dbReference type="EMBL" id="NRF69526.1"/>
    </source>
</evidence>
<organism evidence="2 3">
    <name type="scientific">Pseudaquabacterium terrae</name>
    <dbReference type="NCBI Taxonomy" id="2732868"/>
    <lineage>
        <taxon>Bacteria</taxon>
        <taxon>Pseudomonadati</taxon>
        <taxon>Pseudomonadota</taxon>
        <taxon>Betaproteobacteria</taxon>
        <taxon>Burkholderiales</taxon>
        <taxon>Sphaerotilaceae</taxon>
        <taxon>Pseudaquabacterium</taxon>
    </lineage>
</organism>
<reference evidence="2 3" key="1">
    <citation type="submission" date="2020-05" db="EMBL/GenBank/DDBJ databases">
        <title>Aquincola sp. isolate from soil.</title>
        <authorList>
            <person name="Han J."/>
            <person name="Kim D.-U."/>
        </authorList>
    </citation>
    <scope>NUCLEOTIDE SEQUENCE [LARGE SCALE GENOMIC DNA]</scope>
    <source>
        <strain evidence="2 3">S2</strain>
    </source>
</reference>